<evidence type="ECO:0000259" key="1">
    <source>
        <dbReference type="Pfam" id="PF25053"/>
    </source>
</evidence>
<organism evidence="2 3">
    <name type="scientific">Diplogelasinospora grovesii</name>
    <dbReference type="NCBI Taxonomy" id="303347"/>
    <lineage>
        <taxon>Eukaryota</taxon>
        <taxon>Fungi</taxon>
        <taxon>Dikarya</taxon>
        <taxon>Ascomycota</taxon>
        <taxon>Pezizomycotina</taxon>
        <taxon>Sordariomycetes</taxon>
        <taxon>Sordariomycetidae</taxon>
        <taxon>Sordariales</taxon>
        <taxon>Diplogelasinosporaceae</taxon>
        <taxon>Diplogelasinospora</taxon>
    </lineage>
</organism>
<dbReference type="Proteomes" id="UP001303473">
    <property type="component" value="Unassembled WGS sequence"/>
</dbReference>
<dbReference type="PANTHER" id="PTHR10039">
    <property type="entry name" value="AMELOGENIN"/>
    <property type="match status" value="1"/>
</dbReference>
<sequence>LHLAVRSIIKGLENGDNKDELKQRLDALLNTLSKLYADIWSRATGNTPLYRQIAARYFNLLISASTFPKRFRHIMKFVSRTIYLKDQAEMPEEDLDSLFTKVRTAILVRCGGLLEIAPRRTYIRKENHHRTIIAHLDRGIRFIHRSAYDFLTDTEEGFRIRAHDSSSQIKQDIMLFKARLVRIRIFLRPGIDDRVKLPVVDDVPSMLSEIWASDVSPHLKDELFRASQGVYEGGYLKVDENPVGEIRPYFFAIAISYPAFVDYVLSRIAEGPEPQQLATSVLRD</sequence>
<dbReference type="InterPro" id="IPR056693">
    <property type="entry name" value="DUF7791"/>
</dbReference>
<comment type="caution">
    <text evidence="2">The sequence shown here is derived from an EMBL/GenBank/DDBJ whole genome shotgun (WGS) entry which is preliminary data.</text>
</comment>
<dbReference type="EMBL" id="MU854054">
    <property type="protein sequence ID" value="KAK3933878.1"/>
    <property type="molecule type" value="Genomic_DNA"/>
</dbReference>
<reference evidence="3" key="1">
    <citation type="journal article" date="2023" name="Mol. Phylogenet. Evol.">
        <title>Genome-scale phylogeny and comparative genomics of the fungal order Sordariales.</title>
        <authorList>
            <person name="Hensen N."/>
            <person name="Bonometti L."/>
            <person name="Westerberg I."/>
            <person name="Brannstrom I.O."/>
            <person name="Guillou S."/>
            <person name="Cros-Aarteil S."/>
            <person name="Calhoun S."/>
            <person name="Haridas S."/>
            <person name="Kuo A."/>
            <person name="Mondo S."/>
            <person name="Pangilinan J."/>
            <person name="Riley R."/>
            <person name="LaButti K."/>
            <person name="Andreopoulos B."/>
            <person name="Lipzen A."/>
            <person name="Chen C."/>
            <person name="Yan M."/>
            <person name="Daum C."/>
            <person name="Ng V."/>
            <person name="Clum A."/>
            <person name="Steindorff A."/>
            <person name="Ohm R.A."/>
            <person name="Martin F."/>
            <person name="Silar P."/>
            <person name="Natvig D.O."/>
            <person name="Lalanne C."/>
            <person name="Gautier V."/>
            <person name="Ament-Velasquez S.L."/>
            <person name="Kruys A."/>
            <person name="Hutchinson M.I."/>
            <person name="Powell A.J."/>
            <person name="Barry K."/>
            <person name="Miller A.N."/>
            <person name="Grigoriev I.V."/>
            <person name="Debuchy R."/>
            <person name="Gladieux P."/>
            <person name="Hiltunen Thoren M."/>
            <person name="Johannesson H."/>
        </authorList>
    </citation>
    <scope>NUCLEOTIDE SEQUENCE [LARGE SCALE GENOMIC DNA]</scope>
    <source>
        <strain evidence="3">CBS 340.73</strain>
    </source>
</reference>
<feature type="non-terminal residue" evidence="2">
    <location>
        <position position="1"/>
    </location>
</feature>
<protein>
    <recommendedName>
        <fullName evidence="1">DUF7791 domain-containing protein</fullName>
    </recommendedName>
</protein>
<dbReference type="PANTHER" id="PTHR10039:SF5">
    <property type="entry name" value="NACHT DOMAIN-CONTAINING PROTEIN"/>
    <property type="match status" value="1"/>
</dbReference>
<evidence type="ECO:0000313" key="2">
    <source>
        <dbReference type="EMBL" id="KAK3933878.1"/>
    </source>
</evidence>
<feature type="non-terminal residue" evidence="2">
    <location>
        <position position="284"/>
    </location>
</feature>
<gene>
    <name evidence="2" type="ORF">QBC46DRAFT_430721</name>
</gene>
<dbReference type="AlphaFoldDB" id="A0AAN6MX47"/>
<keyword evidence="3" id="KW-1185">Reference proteome</keyword>
<dbReference type="Pfam" id="PF25053">
    <property type="entry name" value="DUF7791"/>
    <property type="match status" value="1"/>
</dbReference>
<name>A0AAN6MX47_9PEZI</name>
<evidence type="ECO:0000313" key="3">
    <source>
        <dbReference type="Proteomes" id="UP001303473"/>
    </source>
</evidence>
<proteinExistence type="predicted"/>
<accession>A0AAN6MX47</accession>
<feature type="domain" description="DUF7791" evidence="1">
    <location>
        <begin position="91"/>
        <end position="186"/>
    </location>
</feature>